<keyword evidence="6" id="KW-1185">Reference proteome</keyword>
<dbReference type="EMBL" id="OU963895">
    <property type="protein sequence ID" value="CAH0401753.1"/>
    <property type="molecule type" value="Genomic_DNA"/>
</dbReference>
<accession>A0ABN8AZ97</accession>
<keyword evidence="1" id="KW-0677">Repeat</keyword>
<evidence type="ECO:0000256" key="3">
    <source>
        <dbReference type="PROSITE-ProRule" id="PRU00023"/>
    </source>
</evidence>
<proteinExistence type="predicted"/>
<keyword evidence="2 3" id="KW-0040">ANK repeat</keyword>
<dbReference type="InterPro" id="IPR002110">
    <property type="entry name" value="Ankyrin_rpt"/>
</dbReference>
<protein>
    <recommendedName>
        <fullName evidence="7">Fibronectin type-III domain-containing protein</fullName>
    </recommendedName>
</protein>
<dbReference type="SUPFAM" id="SSF49265">
    <property type="entry name" value="Fibronectin type III"/>
    <property type="match status" value="1"/>
</dbReference>
<evidence type="ECO:0000313" key="6">
    <source>
        <dbReference type="Proteomes" id="UP001153292"/>
    </source>
</evidence>
<dbReference type="SMART" id="SM00248">
    <property type="entry name" value="ANK"/>
    <property type="match status" value="4"/>
</dbReference>
<evidence type="ECO:0000256" key="4">
    <source>
        <dbReference type="SAM" id="MobiDB-lite"/>
    </source>
</evidence>
<evidence type="ECO:0000313" key="5">
    <source>
        <dbReference type="EMBL" id="CAH0401753.1"/>
    </source>
</evidence>
<dbReference type="InterPro" id="IPR050663">
    <property type="entry name" value="Ankyrin-SOCS_Box"/>
</dbReference>
<organism evidence="5 6">
    <name type="scientific">Chilo suppressalis</name>
    <name type="common">Asiatic rice borer moth</name>
    <dbReference type="NCBI Taxonomy" id="168631"/>
    <lineage>
        <taxon>Eukaryota</taxon>
        <taxon>Metazoa</taxon>
        <taxon>Ecdysozoa</taxon>
        <taxon>Arthropoda</taxon>
        <taxon>Hexapoda</taxon>
        <taxon>Insecta</taxon>
        <taxon>Pterygota</taxon>
        <taxon>Neoptera</taxon>
        <taxon>Endopterygota</taxon>
        <taxon>Lepidoptera</taxon>
        <taxon>Glossata</taxon>
        <taxon>Ditrysia</taxon>
        <taxon>Pyraloidea</taxon>
        <taxon>Crambidae</taxon>
        <taxon>Crambinae</taxon>
        <taxon>Chilo</taxon>
    </lineage>
</organism>
<feature type="repeat" description="ANK" evidence="3">
    <location>
        <begin position="227"/>
        <end position="259"/>
    </location>
</feature>
<reference evidence="5" key="1">
    <citation type="submission" date="2021-12" db="EMBL/GenBank/DDBJ databases">
        <authorList>
            <person name="King R."/>
        </authorList>
    </citation>
    <scope>NUCLEOTIDE SEQUENCE</scope>
</reference>
<dbReference type="SUPFAM" id="SSF48403">
    <property type="entry name" value="Ankyrin repeat"/>
    <property type="match status" value="1"/>
</dbReference>
<name>A0ABN8AZ97_CHISP</name>
<feature type="compositionally biased region" description="Basic and acidic residues" evidence="4">
    <location>
        <begin position="122"/>
        <end position="149"/>
    </location>
</feature>
<dbReference type="Gene3D" id="2.60.40.10">
    <property type="entry name" value="Immunoglobulins"/>
    <property type="match status" value="1"/>
</dbReference>
<dbReference type="InterPro" id="IPR003961">
    <property type="entry name" value="FN3_dom"/>
</dbReference>
<dbReference type="InterPro" id="IPR013783">
    <property type="entry name" value="Ig-like_fold"/>
</dbReference>
<gene>
    <name evidence="5" type="ORF">CHILSU_LOCUS4987</name>
</gene>
<dbReference type="Gene3D" id="1.25.40.20">
    <property type="entry name" value="Ankyrin repeat-containing domain"/>
    <property type="match status" value="2"/>
</dbReference>
<dbReference type="PROSITE" id="PS50088">
    <property type="entry name" value="ANK_REPEAT"/>
    <property type="match status" value="3"/>
</dbReference>
<dbReference type="Proteomes" id="UP001153292">
    <property type="component" value="Chromosome 2"/>
</dbReference>
<dbReference type="InterPro" id="IPR036116">
    <property type="entry name" value="FN3_sf"/>
</dbReference>
<dbReference type="PANTHER" id="PTHR24193:SF121">
    <property type="entry name" value="ADA2A-CONTAINING COMPLEX COMPONENT 3, ISOFORM D"/>
    <property type="match status" value="1"/>
</dbReference>
<evidence type="ECO:0000256" key="2">
    <source>
        <dbReference type="ARBA" id="ARBA00023043"/>
    </source>
</evidence>
<dbReference type="Pfam" id="PF12796">
    <property type="entry name" value="Ank_2"/>
    <property type="match status" value="1"/>
</dbReference>
<dbReference type="InterPro" id="IPR036770">
    <property type="entry name" value="Ankyrin_rpt-contain_sf"/>
</dbReference>
<feature type="region of interest" description="Disordered" evidence="4">
    <location>
        <begin position="116"/>
        <end position="149"/>
    </location>
</feature>
<evidence type="ECO:0008006" key="7">
    <source>
        <dbReference type="Google" id="ProtNLM"/>
    </source>
</evidence>
<feature type="repeat" description="ANK" evidence="3">
    <location>
        <begin position="293"/>
        <end position="325"/>
    </location>
</feature>
<dbReference type="PROSITE" id="PS50297">
    <property type="entry name" value="ANK_REP_REGION"/>
    <property type="match status" value="2"/>
</dbReference>
<dbReference type="CDD" id="cd00063">
    <property type="entry name" value="FN3"/>
    <property type="match status" value="1"/>
</dbReference>
<sequence>MSLQKCLEEAFTRLKPEAPIVVERGKCFITLSWSVPRQFQFLDDQFIYRIERNNKMPPWVVEYSGGKTTKIIDNLSPRHPYRFRLKVQLKATAVPKLPDKALHYYGDESIVRNNIKDLVGPSDDKRGRKEFERDDHKDNGKRNSLDEDQHVAARYDNHVAADNKRYATPSGKNWLDSQWSEETWTSTDTDGTSAVCFCMAVRCGYIKQVQVMLEERPALIGIVNSNNGFTPLATAVRKGDINMVKCLLSAGAEIEQRSSAGQTALHLAVLGRHPNIVELLLEIGADFKARDVNGLQVEHYAVDSCDLETLRLVLDKGGDVTAIDNNGWTPLFRACKDLGKIVCQGASTAVVDELMLRGSDPGIRDLAGLPLTSVARLLKNRHGRSRDSVLRLVDSTYPHEKALANFTRLTKKIYNVHAIFK</sequence>
<dbReference type="Pfam" id="PF13637">
    <property type="entry name" value="Ank_4"/>
    <property type="match status" value="1"/>
</dbReference>
<feature type="repeat" description="ANK" evidence="3">
    <location>
        <begin position="260"/>
        <end position="292"/>
    </location>
</feature>
<evidence type="ECO:0000256" key="1">
    <source>
        <dbReference type="ARBA" id="ARBA00022737"/>
    </source>
</evidence>
<dbReference type="PANTHER" id="PTHR24193">
    <property type="entry name" value="ANKYRIN REPEAT PROTEIN"/>
    <property type="match status" value="1"/>
</dbReference>